<organism evidence="1 2">
    <name type="scientific">Afipia massiliensis</name>
    <dbReference type="NCBI Taxonomy" id="211460"/>
    <lineage>
        <taxon>Bacteria</taxon>
        <taxon>Pseudomonadati</taxon>
        <taxon>Pseudomonadota</taxon>
        <taxon>Alphaproteobacteria</taxon>
        <taxon>Hyphomicrobiales</taxon>
        <taxon>Nitrobacteraceae</taxon>
        <taxon>Afipia</taxon>
    </lineage>
</organism>
<gene>
    <name evidence="1" type="ORF">YH63_014015</name>
</gene>
<dbReference type="OrthoDB" id="7312911at2"/>
<dbReference type="SUPFAM" id="SSF64518">
    <property type="entry name" value="Phase 1 flagellin"/>
    <property type="match status" value="1"/>
</dbReference>
<keyword evidence="1" id="KW-0282">Flagellum</keyword>
<dbReference type="STRING" id="211460.YH63_05000"/>
<name>A0A4U6BS91_9BRAD</name>
<dbReference type="PANTHER" id="PTHR42792">
    <property type="entry name" value="FLAGELLIN"/>
    <property type="match status" value="1"/>
</dbReference>
<sequence>MTIEGVSGRTSYLGSAIINLKGQLDTLTQQLASGKKSITYAGLGVDAGVATGLRSQISGIASFSNTATVLNTRINIANLSLEGISSASSQVKAAAAGATLTLDNAGKTAGQKTAMAAFTQAIALLNTEVGGRYLFSGRATDTPATQPADVILKGSGTQAGLNQLIDERGQADGTTGLGRLVITSPSPTSVTIGEDFAGSPFGLKLSAITSTLTGATVTGPAPPAAPPGAPSEMSVDLGATNPADGEKVRFTFTLPDGTSETIELMASTTTPTPVGSFAIGADSTATAANLNAALNTAVGTLANTSLVAASAITASDNFFSSSPPLRVGGPPFNTATALVNGTPANTVSWYIGESGTDPARGTAVAGVDQSISVQYGARANEHAFVAALKNIAVYAAVTTNASNPNANGQLTALNSRIVDNLAVHPGTQSIQDIQADFAGAQAAIKTAKDRQIQTGAVAQSMLDSIQGINDNEVAAKILAFQTALQASYQTTASLYQMSLVKFL</sequence>
<accession>A0A4U6BS91</accession>
<comment type="caution">
    <text evidence="1">The sequence shown here is derived from an EMBL/GenBank/DDBJ whole genome shotgun (WGS) entry which is preliminary data.</text>
</comment>
<dbReference type="PANTHER" id="PTHR42792:SF1">
    <property type="entry name" value="FLAGELLAR HOOK-ASSOCIATED PROTEIN 3"/>
    <property type="match status" value="1"/>
</dbReference>
<dbReference type="RefSeq" id="WP_046827069.1">
    <property type="nucleotide sequence ID" value="NZ_LBIA02000001.1"/>
</dbReference>
<evidence type="ECO:0000313" key="2">
    <source>
        <dbReference type="Proteomes" id="UP000034832"/>
    </source>
</evidence>
<proteinExistence type="predicted"/>
<evidence type="ECO:0000313" key="1">
    <source>
        <dbReference type="EMBL" id="TKT72455.1"/>
    </source>
</evidence>
<keyword evidence="1" id="KW-0969">Cilium</keyword>
<dbReference type="GO" id="GO:0009288">
    <property type="term" value="C:bacterial-type flagellum"/>
    <property type="evidence" value="ECO:0007669"/>
    <property type="project" value="InterPro"/>
</dbReference>
<dbReference type="AlphaFoldDB" id="A0A4U6BS91"/>
<dbReference type="Proteomes" id="UP000034832">
    <property type="component" value="Unassembled WGS sequence"/>
</dbReference>
<keyword evidence="1" id="KW-0966">Cell projection</keyword>
<dbReference type="InterPro" id="IPR001492">
    <property type="entry name" value="Flagellin"/>
</dbReference>
<dbReference type="Gene3D" id="1.20.1330.10">
    <property type="entry name" value="f41 fragment of flagellin, N-terminal domain"/>
    <property type="match status" value="1"/>
</dbReference>
<dbReference type="GO" id="GO:0005198">
    <property type="term" value="F:structural molecule activity"/>
    <property type="evidence" value="ECO:0007669"/>
    <property type="project" value="InterPro"/>
</dbReference>
<dbReference type="EMBL" id="LBIA02000001">
    <property type="protein sequence ID" value="TKT72455.1"/>
    <property type="molecule type" value="Genomic_DNA"/>
</dbReference>
<keyword evidence="2" id="KW-1185">Reference proteome</keyword>
<reference evidence="1" key="1">
    <citation type="submission" date="2019-04" db="EMBL/GenBank/DDBJ databases">
        <title>Whole genome sequencing of cave bacteria.</title>
        <authorList>
            <person name="Gan H.M."/>
            <person name="Barton H."/>
            <person name="Savka M.A."/>
        </authorList>
    </citation>
    <scope>NUCLEOTIDE SEQUENCE [LARGE SCALE GENOMIC DNA]</scope>
    <source>
        <strain evidence="1">LC387</strain>
    </source>
</reference>
<protein>
    <submittedName>
        <fullName evidence="1">Flagellar biosynthesis protein FlgL</fullName>
    </submittedName>
</protein>